<evidence type="ECO:0000313" key="1">
    <source>
        <dbReference type="EMBL" id="CAB3804682.1"/>
    </source>
</evidence>
<keyword evidence="2" id="KW-1185">Reference proteome</keyword>
<organism evidence="1 2">
    <name type="scientific">Paraburkholderia fynbosensis</name>
    <dbReference type="NCBI Taxonomy" id="1200993"/>
    <lineage>
        <taxon>Bacteria</taxon>
        <taxon>Pseudomonadati</taxon>
        <taxon>Pseudomonadota</taxon>
        <taxon>Betaproteobacteria</taxon>
        <taxon>Burkholderiales</taxon>
        <taxon>Burkholderiaceae</taxon>
        <taxon>Paraburkholderia</taxon>
    </lineage>
</organism>
<reference evidence="1 2" key="1">
    <citation type="submission" date="2020-04" db="EMBL/GenBank/DDBJ databases">
        <authorList>
            <person name="De Canck E."/>
        </authorList>
    </citation>
    <scope>NUCLEOTIDE SEQUENCE [LARGE SCALE GENOMIC DNA]</scope>
    <source>
        <strain evidence="1 2">LMG 27177</strain>
    </source>
</reference>
<dbReference type="RefSeq" id="WP_175164892.1">
    <property type="nucleotide sequence ID" value="NZ_CADIKI010000020.1"/>
</dbReference>
<sequence length="83" mass="9303">MQSGTALDFERLKACVRANSDDAAVWRWYSDMMEDRRIECLCVNGNWAVKLDGREIAADRSFDRAARLSYATSRALISIAANG</sequence>
<dbReference type="EMBL" id="CADIKI010000020">
    <property type="protein sequence ID" value="CAB3804682.1"/>
    <property type="molecule type" value="Genomic_DNA"/>
</dbReference>
<accession>A0A6J5GSZ6</accession>
<dbReference type="AlphaFoldDB" id="A0A6J5GSZ6"/>
<protein>
    <submittedName>
        <fullName evidence="1">Uncharacterized protein</fullName>
    </submittedName>
</protein>
<gene>
    <name evidence="1" type="ORF">LMG27177_05721</name>
</gene>
<proteinExistence type="predicted"/>
<dbReference type="Proteomes" id="UP000494252">
    <property type="component" value="Unassembled WGS sequence"/>
</dbReference>
<name>A0A6J5GSZ6_9BURK</name>
<evidence type="ECO:0000313" key="2">
    <source>
        <dbReference type="Proteomes" id="UP000494252"/>
    </source>
</evidence>